<dbReference type="SUPFAM" id="SSF48452">
    <property type="entry name" value="TPR-like"/>
    <property type="match status" value="1"/>
</dbReference>
<proteinExistence type="predicted"/>
<dbReference type="InterPro" id="IPR027417">
    <property type="entry name" value="P-loop_NTPase"/>
</dbReference>
<feature type="domain" description="CHAT" evidence="1">
    <location>
        <begin position="899"/>
        <end position="1126"/>
    </location>
</feature>
<reference evidence="3" key="1">
    <citation type="submission" date="2016-10" db="EMBL/GenBank/DDBJ databases">
        <authorList>
            <person name="Varghese N."/>
            <person name="Submissions S."/>
        </authorList>
    </citation>
    <scope>NUCLEOTIDE SEQUENCE [LARGE SCALE GENOMIC DNA]</scope>
    <source>
        <strain evidence="3">CGMCC 4.3506</strain>
    </source>
</reference>
<organism evidence="2 3">
    <name type="scientific">Lentzea fradiae</name>
    <dbReference type="NCBI Taxonomy" id="200378"/>
    <lineage>
        <taxon>Bacteria</taxon>
        <taxon>Bacillati</taxon>
        <taxon>Actinomycetota</taxon>
        <taxon>Actinomycetes</taxon>
        <taxon>Pseudonocardiales</taxon>
        <taxon>Pseudonocardiaceae</taxon>
        <taxon>Lentzea</taxon>
    </lineage>
</organism>
<dbReference type="Gene3D" id="1.25.40.10">
    <property type="entry name" value="Tetratricopeptide repeat domain"/>
    <property type="match status" value="1"/>
</dbReference>
<evidence type="ECO:0000259" key="1">
    <source>
        <dbReference type="Pfam" id="PF12770"/>
    </source>
</evidence>
<dbReference type="Proteomes" id="UP000199623">
    <property type="component" value="Unassembled WGS sequence"/>
</dbReference>
<dbReference type="PANTHER" id="PTHR47691">
    <property type="entry name" value="REGULATOR-RELATED"/>
    <property type="match status" value="1"/>
</dbReference>
<sequence>MDDSDAAARYGATNVADHVSGNVVQVRDVAGNLVFTAGQPAKPVARVPRELPLDVRDFAGRRNELEALDRLREQASDTGTVVISAVSGTAGVGKTALAVHWAHRVRGTFPDGDLYVDLRGYDRDQPAPPEEALAELLRSLVGPTEPIPATLSDRARLFRTLVAERHMLIVLDNARSVEQVRPLLPGAGPTFVLVTSRDALAGLVVRDGASRVSLGLLDTDEAVQLFASLVGDRALRAPEAARMLCEWSALLPLALRVTAEMVNARPDESLPALAEELASAHHDRLDLLETGDDDRTTVRTVFSWSYRNLTSAAARAFRSIATVQLLSFDVRAVAALTGTGLVEARRAVSELERAHLVQPAGNGRVRTHDLLHSYAADLGRQTDDAPSREAAVERLFRYYVAAFGCALTIAIPTRRSGWHLEETLVPLPVFANSDSAWQWLRNEQQNLTATLEAVSHDLVPALMLSAAEQLLGVLAQHSGDLPAALTHFEQAWRFAPDASPEHVRTLWLDQVDTLLAAGMPNKASVYLNNVLELLHGADVAHDRSIGQVEHVRALCALLQSDYKSAQEATTEAITRFNRIGDDRAAVIAELTLLRAEMSLAKAWGDSSAAGLLEIAEDLSRRLRALDLADEADLALLWAARLAVSFGDVDAAEQFIAHTAPPRDGTSLDQVVFRCLVLAEFAAEQRRFDDALDCAESGLDRLLAAFDRYGVTDLVRGAGLFGRELGDLAVKLVLRRGHAAEEVLTWLERARAHLHRHQPVSLPDPAVADAVDDFIRITRTLQSQRVNGPVEARLAEQHEVALQRVSRLGWWSTTCAGANALSTVSELADALQDRALIEFVLSGDALVAVVVVAREEHLVKLGRASAVIEAIRLLRSDQTAMASDRLSPPLTEVITESARRVLDRLDAHLLRPLLPIIGERDLVVVPVGQLYAVPWNSLPSFRRRPVVVAPSATAWSRASTAAEDERAPGGVLLVVGPGVGAAAADEQLLRWHRGAVAFRGDDATVMAVLGAVPACDLLHVVAHGEHEPDNALFSRLELADAPLFAYQLGRLGKPPRQVVLAACGLSLHDIRPDDELLGFAGALLSVGTSTVVVAVNNVGELAARRTMENFHRALANGQSAAAALADAVADDPLRRPFICVGADSVLAGTQLS</sequence>
<accession>A0A1G7USK2</accession>
<protein>
    <submittedName>
        <fullName evidence="2">NB-ARC domain-containing protein</fullName>
    </submittedName>
</protein>
<name>A0A1G7USK2_9PSEU</name>
<dbReference type="PANTHER" id="PTHR47691:SF3">
    <property type="entry name" value="HTH-TYPE TRANSCRIPTIONAL REGULATOR RV0890C-RELATED"/>
    <property type="match status" value="1"/>
</dbReference>
<dbReference type="OrthoDB" id="3646968at2"/>
<dbReference type="InterPro" id="IPR024983">
    <property type="entry name" value="CHAT_dom"/>
</dbReference>
<dbReference type="Gene3D" id="3.40.50.300">
    <property type="entry name" value="P-loop containing nucleotide triphosphate hydrolases"/>
    <property type="match status" value="1"/>
</dbReference>
<dbReference type="AlphaFoldDB" id="A0A1G7USK2"/>
<gene>
    <name evidence="2" type="ORF">SAMN05216553_108386</name>
</gene>
<dbReference type="EMBL" id="FNCC01000008">
    <property type="protein sequence ID" value="SDG50466.1"/>
    <property type="molecule type" value="Genomic_DNA"/>
</dbReference>
<dbReference type="InterPro" id="IPR011990">
    <property type="entry name" value="TPR-like_helical_dom_sf"/>
</dbReference>
<dbReference type="GO" id="GO:0043531">
    <property type="term" value="F:ADP binding"/>
    <property type="evidence" value="ECO:0007669"/>
    <property type="project" value="InterPro"/>
</dbReference>
<keyword evidence="3" id="KW-1185">Reference proteome</keyword>
<evidence type="ECO:0000313" key="2">
    <source>
        <dbReference type="EMBL" id="SDG50466.1"/>
    </source>
</evidence>
<evidence type="ECO:0000313" key="3">
    <source>
        <dbReference type="Proteomes" id="UP000199623"/>
    </source>
</evidence>
<dbReference type="RefSeq" id="WP_090051560.1">
    <property type="nucleotide sequence ID" value="NZ_FNCC01000008.1"/>
</dbReference>
<dbReference type="Pfam" id="PF12770">
    <property type="entry name" value="CHAT"/>
    <property type="match status" value="1"/>
</dbReference>
<dbReference type="STRING" id="200378.SAMN05216553_108386"/>
<dbReference type="SUPFAM" id="SSF52540">
    <property type="entry name" value="P-loop containing nucleoside triphosphate hydrolases"/>
    <property type="match status" value="1"/>
</dbReference>
<dbReference type="PRINTS" id="PR00364">
    <property type="entry name" value="DISEASERSIST"/>
</dbReference>